<gene>
    <name evidence="8" type="ORF">CAUS1442_LOCUS3439</name>
</gene>
<evidence type="ECO:0000256" key="2">
    <source>
        <dbReference type="ARBA" id="ARBA00022771"/>
    </source>
</evidence>
<evidence type="ECO:0000256" key="1">
    <source>
        <dbReference type="ARBA" id="ARBA00022723"/>
    </source>
</evidence>
<dbReference type="AlphaFoldDB" id="A0A7R9WPN1"/>
<keyword evidence="5" id="KW-0175">Coiled coil</keyword>
<evidence type="ECO:0000256" key="3">
    <source>
        <dbReference type="ARBA" id="ARBA00022833"/>
    </source>
</evidence>
<reference evidence="8" key="1">
    <citation type="submission" date="2021-01" db="EMBL/GenBank/DDBJ databases">
        <authorList>
            <person name="Corre E."/>
            <person name="Pelletier E."/>
            <person name="Niang G."/>
            <person name="Scheremetjew M."/>
            <person name="Finn R."/>
            <person name="Kale V."/>
            <person name="Holt S."/>
            <person name="Cochrane G."/>
            <person name="Meng A."/>
            <person name="Brown T."/>
            <person name="Cohen L."/>
        </authorList>
    </citation>
    <scope>NUCLEOTIDE SEQUENCE</scope>
    <source>
        <strain evidence="8">CCMP3328</strain>
    </source>
</reference>
<feature type="region of interest" description="Disordered" evidence="6">
    <location>
        <begin position="216"/>
        <end position="239"/>
    </location>
</feature>
<dbReference type="PROSITE" id="PS50089">
    <property type="entry name" value="ZF_RING_2"/>
    <property type="match status" value="1"/>
</dbReference>
<dbReference type="InterPro" id="IPR001841">
    <property type="entry name" value="Znf_RING"/>
</dbReference>
<sequence length="239" mass="26732">MSDNEQDLKPRAKTNEGIPAPQVCVDNCNANVMFEDLVCTICFEIPFESPVVSDCAHVFCKSCFDRLRASRPGKQVRCPNDRKLINEVQSLGGVAGRIWEGIRVKCPRGGCPWKGGMGWYSEHAKHQCSGSRTYYAKHTSMMNGTTKSLKIANARLLARQMSLERSLKTWRENAVALKVAVDKAESKNRKLRAAGKELKRDIEMYKNRLGDIGIVGIRTQDRRPQPPPLKSDNGDSLLP</sequence>
<dbReference type="Gene3D" id="3.30.40.10">
    <property type="entry name" value="Zinc/RING finger domain, C3HC4 (zinc finger)"/>
    <property type="match status" value="1"/>
</dbReference>
<feature type="coiled-coil region" evidence="5">
    <location>
        <begin position="167"/>
        <end position="208"/>
    </location>
</feature>
<evidence type="ECO:0000313" key="8">
    <source>
        <dbReference type="EMBL" id="CAD8331340.1"/>
    </source>
</evidence>
<dbReference type="InterPro" id="IPR013083">
    <property type="entry name" value="Znf_RING/FYVE/PHD"/>
</dbReference>
<dbReference type="GO" id="GO:0008270">
    <property type="term" value="F:zinc ion binding"/>
    <property type="evidence" value="ECO:0007669"/>
    <property type="project" value="UniProtKB-KW"/>
</dbReference>
<evidence type="ECO:0000256" key="5">
    <source>
        <dbReference type="SAM" id="Coils"/>
    </source>
</evidence>
<keyword evidence="1" id="KW-0479">Metal-binding</keyword>
<feature type="domain" description="RING-type" evidence="7">
    <location>
        <begin position="39"/>
        <end position="82"/>
    </location>
</feature>
<dbReference type="InterPro" id="IPR027370">
    <property type="entry name" value="Znf-RING_euk"/>
</dbReference>
<proteinExistence type="predicted"/>
<evidence type="ECO:0000259" key="7">
    <source>
        <dbReference type="PROSITE" id="PS50089"/>
    </source>
</evidence>
<evidence type="ECO:0000256" key="6">
    <source>
        <dbReference type="SAM" id="MobiDB-lite"/>
    </source>
</evidence>
<dbReference type="SUPFAM" id="SSF57850">
    <property type="entry name" value="RING/U-box"/>
    <property type="match status" value="1"/>
</dbReference>
<protein>
    <recommendedName>
        <fullName evidence="7">RING-type domain-containing protein</fullName>
    </recommendedName>
</protein>
<keyword evidence="2 4" id="KW-0863">Zinc-finger</keyword>
<keyword evidence="3" id="KW-0862">Zinc</keyword>
<dbReference type="SMART" id="SM00184">
    <property type="entry name" value="RING"/>
    <property type="match status" value="1"/>
</dbReference>
<dbReference type="Pfam" id="PF13445">
    <property type="entry name" value="zf-RING_UBOX"/>
    <property type="match status" value="1"/>
</dbReference>
<accession>A0A7R9WPN1</accession>
<name>A0A7R9WPN1_9STRA</name>
<evidence type="ECO:0000256" key="4">
    <source>
        <dbReference type="PROSITE-ProRule" id="PRU00175"/>
    </source>
</evidence>
<organism evidence="8">
    <name type="scientific">Craspedostauros australis</name>
    <dbReference type="NCBI Taxonomy" id="1486917"/>
    <lineage>
        <taxon>Eukaryota</taxon>
        <taxon>Sar</taxon>
        <taxon>Stramenopiles</taxon>
        <taxon>Ochrophyta</taxon>
        <taxon>Bacillariophyta</taxon>
        <taxon>Bacillariophyceae</taxon>
        <taxon>Bacillariophycidae</taxon>
        <taxon>Naviculales</taxon>
        <taxon>Naviculaceae</taxon>
        <taxon>Craspedostauros</taxon>
    </lineage>
</organism>
<dbReference type="EMBL" id="HBEF01005545">
    <property type="protein sequence ID" value="CAD8331340.1"/>
    <property type="molecule type" value="Transcribed_RNA"/>
</dbReference>